<comment type="subcellular location">
    <subcellularLocation>
        <location evidence="1 8">Cell membrane</location>
        <topology evidence="1 8">Multi-pass membrane protein</topology>
    </subcellularLocation>
</comment>
<feature type="transmembrane region" description="Helical" evidence="8">
    <location>
        <begin position="97"/>
        <end position="115"/>
    </location>
</feature>
<feature type="transmembrane region" description="Helical" evidence="8">
    <location>
        <begin position="170"/>
        <end position="190"/>
    </location>
</feature>
<evidence type="ECO:0000256" key="5">
    <source>
        <dbReference type="ARBA" id="ARBA00022692"/>
    </source>
</evidence>
<evidence type="ECO:0000256" key="1">
    <source>
        <dbReference type="ARBA" id="ARBA00004651"/>
    </source>
</evidence>
<evidence type="ECO:0000313" key="10">
    <source>
        <dbReference type="Proteomes" id="UP000291469"/>
    </source>
</evidence>
<feature type="transmembrane region" description="Helical" evidence="8">
    <location>
        <begin position="31"/>
        <end position="61"/>
    </location>
</feature>
<keyword evidence="5 8" id="KW-0812">Transmembrane</keyword>
<dbReference type="PANTHER" id="PTHR30269:SF32">
    <property type="entry name" value="MEMBRANE TRANSPORTER PROTEIN-RELATED"/>
    <property type="match status" value="1"/>
</dbReference>
<keyword evidence="4 8" id="KW-1003">Cell membrane</keyword>
<comment type="similarity">
    <text evidence="2 8">Belongs to the 4-toluene sulfonate uptake permease (TSUP) (TC 2.A.102) family.</text>
</comment>
<feature type="transmembrane region" description="Helical" evidence="8">
    <location>
        <begin position="225"/>
        <end position="242"/>
    </location>
</feature>
<evidence type="ECO:0000256" key="7">
    <source>
        <dbReference type="ARBA" id="ARBA00023136"/>
    </source>
</evidence>
<dbReference type="AlphaFoldDB" id="A0A411YJW2"/>
<evidence type="ECO:0000256" key="2">
    <source>
        <dbReference type="ARBA" id="ARBA00009142"/>
    </source>
</evidence>
<dbReference type="InterPro" id="IPR052017">
    <property type="entry name" value="TSUP"/>
</dbReference>
<keyword evidence="7 8" id="KW-0472">Membrane</keyword>
<evidence type="ECO:0000256" key="8">
    <source>
        <dbReference type="RuleBase" id="RU363041"/>
    </source>
</evidence>
<dbReference type="KEGG" id="erz:ER308_19205"/>
<dbReference type="OrthoDB" id="5195497at2"/>
<accession>A0A411YJW2</accession>
<reference evidence="9 10" key="1">
    <citation type="submission" date="2019-01" db="EMBL/GenBank/DDBJ databases">
        <title>Egibacter rhizosphaerae EGI 80759T.</title>
        <authorList>
            <person name="Chen D.-D."/>
            <person name="Tian Y."/>
            <person name="Jiao J.-Y."/>
            <person name="Zhang X.-T."/>
            <person name="Zhang Y.-G."/>
            <person name="Zhang Y."/>
            <person name="Xiao M."/>
            <person name="Shu W.-S."/>
            <person name="Li W.-J."/>
        </authorList>
    </citation>
    <scope>NUCLEOTIDE SEQUENCE [LARGE SCALE GENOMIC DNA]</scope>
    <source>
        <strain evidence="9 10">EGI 80759</strain>
    </source>
</reference>
<evidence type="ECO:0000256" key="6">
    <source>
        <dbReference type="ARBA" id="ARBA00022989"/>
    </source>
</evidence>
<dbReference type="RefSeq" id="WP_131156478.1">
    <property type="nucleotide sequence ID" value="NZ_CP036402.1"/>
</dbReference>
<evidence type="ECO:0000313" key="9">
    <source>
        <dbReference type="EMBL" id="QBI21486.1"/>
    </source>
</evidence>
<evidence type="ECO:0000256" key="4">
    <source>
        <dbReference type="ARBA" id="ARBA00022475"/>
    </source>
</evidence>
<name>A0A411YJW2_9ACTN</name>
<dbReference type="InterPro" id="IPR002781">
    <property type="entry name" value="TM_pro_TauE-like"/>
</dbReference>
<organism evidence="9 10">
    <name type="scientific">Egibacter rhizosphaerae</name>
    <dbReference type="NCBI Taxonomy" id="1670831"/>
    <lineage>
        <taxon>Bacteria</taxon>
        <taxon>Bacillati</taxon>
        <taxon>Actinomycetota</taxon>
        <taxon>Nitriliruptoria</taxon>
        <taxon>Egibacterales</taxon>
        <taxon>Egibacteraceae</taxon>
        <taxon>Egibacter</taxon>
    </lineage>
</organism>
<dbReference type="PANTHER" id="PTHR30269">
    <property type="entry name" value="TRANSMEMBRANE PROTEIN YFCA"/>
    <property type="match status" value="1"/>
</dbReference>
<protein>
    <recommendedName>
        <fullName evidence="8">Probable membrane transporter protein</fullName>
    </recommendedName>
</protein>
<gene>
    <name evidence="9" type="ORF">ER308_19205</name>
</gene>
<dbReference type="Pfam" id="PF01925">
    <property type="entry name" value="TauE"/>
    <property type="match status" value="1"/>
</dbReference>
<feature type="transmembrane region" description="Helical" evidence="8">
    <location>
        <begin position="73"/>
        <end position="91"/>
    </location>
</feature>
<keyword evidence="3" id="KW-0813">Transport</keyword>
<proteinExistence type="inferred from homology"/>
<sequence>MSETEILVVVVAMLLGAVVKGAVGAGLPTIAIPVMAGFIGVVDAVVIMAIPTVVTNTWLVARHRRALDQTRDLPVLLVTGGIGVVLGAWILDRVAPAWLMFTLAAVIVLYAAVFLTRPTFEISPDTSRLLAPPMGSAAGLLQGATGMSGALLTTYTHALRLPRPAFMVQLVTQIQVFTVVQVASFALLGLYDTERLLGSLLAIVPALVGLPLGMRLGTRLPPRPFELLVLVVLGGMAIKLVVDGIGAL</sequence>
<dbReference type="EMBL" id="CP036402">
    <property type="protein sequence ID" value="QBI21486.1"/>
    <property type="molecule type" value="Genomic_DNA"/>
</dbReference>
<keyword evidence="10" id="KW-1185">Reference proteome</keyword>
<dbReference type="GO" id="GO:0005886">
    <property type="term" value="C:plasma membrane"/>
    <property type="evidence" value="ECO:0007669"/>
    <property type="project" value="UniProtKB-SubCell"/>
</dbReference>
<keyword evidence="6 8" id="KW-1133">Transmembrane helix</keyword>
<feature type="transmembrane region" description="Helical" evidence="8">
    <location>
        <begin position="196"/>
        <end position="213"/>
    </location>
</feature>
<evidence type="ECO:0000256" key="3">
    <source>
        <dbReference type="ARBA" id="ARBA00022448"/>
    </source>
</evidence>
<dbReference type="Proteomes" id="UP000291469">
    <property type="component" value="Chromosome"/>
</dbReference>